<dbReference type="KEGG" id="sshi:J5U23_01441"/>
<accession>A0A8F5BNK3</accession>
<keyword evidence="1" id="KW-1133">Transmembrane helix</keyword>
<name>A0A8F5BNK3_SACSH</name>
<gene>
    <name evidence="2" type="ORF">J5U23_01441</name>
</gene>
<feature type="transmembrane region" description="Helical" evidence="1">
    <location>
        <begin position="207"/>
        <end position="228"/>
    </location>
</feature>
<keyword evidence="1" id="KW-0812">Transmembrane</keyword>
<protein>
    <submittedName>
        <fullName evidence="2">Uncharacterized protein</fullName>
    </submittedName>
</protein>
<dbReference type="GeneID" id="65563019"/>
<evidence type="ECO:0000256" key="1">
    <source>
        <dbReference type="SAM" id="Phobius"/>
    </source>
</evidence>
<dbReference type="AlphaFoldDB" id="A0A8F5BNK3"/>
<proteinExistence type="predicted"/>
<organism evidence="2 3">
    <name type="scientific">Saccharolobus shibatae (strain ATCC 51178 / DSM 5389 / JCM 8931 / NBRC 15437 / B12)</name>
    <name type="common">Sulfolobus shibatae</name>
    <dbReference type="NCBI Taxonomy" id="523848"/>
    <lineage>
        <taxon>Archaea</taxon>
        <taxon>Thermoproteota</taxon>
        <taxon>Thermoprotei</taxon>
        <taxon>Sulfolobales</taxon>
        <taxon>Sulfolobaceae</taxon>
        <taxon>Saccharolobus</taxon>
    </lineage>
</organism>
<dbReference type="EMBL" id="CP077717">
    <property type="protein sequence ID" value="QXJ28572.1"/>
    <property type="molecule type" value="Genomic_DNA"/>
</dbReference>
<dbReference type="RefSeq" id="WP_218267381.1">
    <property type="nucleotide sequence ID" value="NZ_CP077717.1"/>
</dbReference>
<dbReference type="Proteomes" id="UP000694018">
    <property type="component" value="Chromosome"/>
</dbReference>
<sequence length="236" mass="27216">MPSQNYAEEAVYLLEHNTTLLSYLLAFSGIKYIVVTNYIYNTTWPHAYGEPYLSNWGYNYFITGSPAIVNNLLNNSLSFKEIFQIPNVTIYNNINSKYPFTIIPFELSNPSNISLEEIINAINYTNNLDASIITHDDYIHINISSPKEKKTYYIVMDFMYNKNWKLICGNKVIDGIRGPFGLQAFNVSDCNSLNVTLYFNGADTYKYLNYTSITIYIIISIIVFIIILEDKIKERS</sequence>
<evidence type="ECO:0000313" key="2">
    <source>
        <dbReference type="EMBL" id="QXJ28572.1"/>
    </source>
</evidence>
<reference evidence="2" key="1">
    <citation type="journal article" date="2021" name="Environ. Microbiol.">
        <title>New insights into the diversity and evolution of the archaeal mobilome from three complete genomes of Saccharolobus shibatae.</title>
        <authorList>
            <person name="Medvedeva S."/>
            <person name="Brandt D."/>
            <person name="Cvirkaite-Krupovic V."/>
            <person name="Liu Y."/>
            <person name="Severinov K."/>
            <person name="Ishino S."/>
            <person name="Ishino Y."/>
            <person name="Prangishvili D."/>
            <person name="Kalinowski J."/>
            <person name="Krupovic M."/>
        </authorList>
    </citation>
    <scope>NUCLEOTIDE SEQUENCE</scope>
    <source>
        <strain evidence="2">B12</strain>
    </source>
</reference>
<keyword evidence="1" id="KW-0472">Membrane</keyword>
<evidence type="ECO:0000313" key="3">
    <source>
        <dbReference type="Proteomes" id="UP000694018"/>
    </source>
</evidence>